<evidence type="ECO:0000313" key="3">
    <source>
        <dbReference type="Proteomes" id="UP000502677"/>
    </source>
</evidence>
<evidence type="ECO:0008006" key="4">
    <source>
        <dbReference type="Google" id="ProtNLM"/>
    </source>
</evidence>
<reference evidence="2 3" key="1">
    <citation type="submission" date="2020-03" db="EMBL/GenBank/DDBJ databases">
        <title>Leucobacter sp. nov., isolated from beetles.</title>
        <authorList>
            <person name="Hyun D.-W."/>
            <person name="Bae J.-W."/>
        </authorList>
    </citation>
    <scope>NUCLEOTIDE SEQUENCE [LARGE SCALE GENOMIC DNA]</scope>
    <source>
        <strain evidence="2 3">HDW9C</strain>
    </source>
</reference>
<name>A0A6G7XD10_9MICO</name>
<feature type="signal peptide" evidence="1">
    <location>
        <begin position="1"/>
        <end position="19"/>
    </location>
</feature>
<sequence length="220" mass="23634">MKRTLGIVAALTMSISLMACSGGANNADEPKSGTDATQAEAEAPTLFPAGPFEFTTETGAKITFDLPSAADDERIADIEKYRVDTNASPVTYVIANVDNRKGTDYAGLTNVSAFDKEGRKYEFTEVFKTISDWQPYYSEDHEYVMPDGSKVAEDVGTELYNRGIDIYNKFLKGPAPAEQGTVVLVSKDVDLPSEFTRVAVTAGEFGTPAGDATPAKKSNS</sequence>
<organism evidence="2 3">
    <name type="scientific">Leucobacter viscericola</name>
    <dbReference type="NCBI Taxonomy" id="2714935"/>
    <lineage>
        <taxon>Bacteria</taxon>
        <taxon>Bacillati</taxon>
        <taxon>Actinomycetota</taxon>
        <taxon>Actinomycetes</taxon>
        <taxon>Micrococcales</taxon>
        <taxon>Microbacteriaceae</taxon>
        <taxon>Leucobacter</taxon>
    </lineage>
</organism>
<protein>
    <recommendedName>
        <fullName evidence="4">Lipoprotein</fullName>
    </recommendedName>
</protein>
<dbReference type="PROSITE" id="PS51257">
    <property type="entry name" value="PROKAR_LIPOPROTEIN"/>
    <property type="match status" value="1"/>
</dbReference>
<proteinExistence type="predicted"/>
<gene>
    <name evidence="2" type="ORF">G7068_03240</name>
</gene>
<evidence type="ECO:0000256" key="1">
    <source>
        <dbReference type="SAM" id="SignalP"/>
    </source>
</evidence>
<dbReference type="Proteomes" id="UP000502677">
    <property type="component" value="Chromosome"/>
</dbReference>
<keyword evidence="1" id="KW-0732">Signal</keyword>
<evidence type="ECO:0000313" key="2">
    <source>
        <dbReference type="EMBL" id="QIK62329.1"/>
    </source>
</evidence>
<accession>A0A6G7XD10</accession>
<keyword evidence="3" id="KW-1185">Reference proteome</keyword>
<dbReference type="AlphaFoldDB" id="A0A6G7XD10"/>
<dbReference type="RefSeq" id="WP_166288793.1">
    <property type="nucleotide sequence ID" value="NZ_CP049863.1"/>
</dbReference>
<dbReference type="KEGG" id="lvi:G7068_03240"/>
<feature type="chain" id="PRO_5039092512" description="Lipoprotein" evidence="1">
    <location>
        <begin position="20"/>
        <end position="220"/>
    </location>
</feature>
<dbReference type="EMBL" id="CP049863">
    <property type="protein sequence ID" value="QIK62329.1"/>
    <property type="molecule type" value="Genomic_DNA"/>
</dbReference>